<dbReference type="InterPro" id="IPR036388">
    <property type="entry name" value="WH-like_DNA-bd_sf"/>
</dbReference>
<dbReference type="FunFam" id="1.10.601.10:FF:000001">
    <property type="entry name" value="RNA polymerase sigma factor SigA"/>
    <property type="match status" value="1"/>
</dbReference>
<dbReference type="InterPro" id="IPR012760">
    <property type="entry name" value="RNA_pol_sigma_RpoD_C"/>
</dbReference>
<dbReference type="InterPro" id="IPR014284">
    <property type="entry name" value="RNA_pol_sigma-70_dom"/>
</dbReference>
<dbReference type="GO" id="GO:0016987">
    <property type="term" value="F:sigma factor activity"/>
    <property type="evidence" value="ECO:0007669"/>
    <property type="project" value="UniProtKB-UniRule"/>
</dbReference>
<dbReference type="AlphaFoldDB" id="A0A2Z4Y549"/>
<feature type="coiled-coil region" evidence="7">
    <location>
        <begin position="247"/>
        <end position="274"/>
    </location>
</feature>
<sequence>MTPSRDSNYQDYESLFELGREKGHLTYEDINNFLPANATTAEMDSLLEQLEQLDIEVYDDKDAAAFAAKGEDAVEEEQDLDFAKALEDELPEESDGDGSKTDDPVRQYLTEMAKVPLLTREEEITLAKEIEKGRHEITAAIARASATAIELKKLHTRVESGAVNLNDVLRANVDENNPEERNRYTAHILDNLDAILALYADIMNKLDELDNPDLSQRKRDQLHKQIEKDRQTIFEHLLKIDLNFTEIEKIASHIKNVYAQIDRANQEIRTVLLETMLSEEDLRRIVKKTRKNSPEAKALEKKYGFTLDQFIKLDKRVREAQRLVKRLEKEAGNTYEELSQIVKEIEAGEKIAHRAKMKVVEANLRLVVSIAKKYVNRGLQFLDLIQEGNIGLMRAVDKFEYQRGYKFSTYATWWIRQAVTRAIADQARTIRIPVHMIETINKLSRASRYLVQELGREPTPEELADKMGMPVDKIRRVLKIAQQPISLETPIGEDGDSTFGDFINDPDAPNPAEQAAHVLKSQRIEEVLKTLTEREEKVLRLRFGIGNNDFPRTLEEVGTIFNVTRERVRQIETKALNKLRHPSRRKYLVELFEQ</sequence>
<reference evidence="10 11" key="1">
    <citation type="submission" date="2018-05" db="EMBL/GenBank/DDBJ databases">
        <title>A metagenomic window into the 2 km-deep terrestrial subsurface aquifer revealed taxonomically and functionally diverse microbial community comprising novel uncultured bacterial lineages.</title>
        <authorList>
            <person name="Kadnikov V.V."/>
            <person name="Mardanov A.V."/>
            <person name="Beletsky A.V."/>
            <person name="Banks D."/>
            <person name="Pimenov N.V."/>
            <person name="Frank Y.A."/>
            <person name="Karnachuk O.V."/>
            <person name="Ravin N.V."/>
        </authorList>
    </citation>
    <scope>NUCLEOTIDE SEQUENCE [LARGE SCALE GENOMIC DNA]</scope>
    <source>
        <strain evidence="10">BY</strain>
    </source>
</reference>
<dbReference type="SUPFAM" id="SSF88946">
    <property type="entry name" value="Sigma2 domain of RNA polymerase sigma factors"/>
    <property type="match status" value="1"/>
</dbReference>
<evidence type="ECO:0000313" key="10">
    <source>
        <dbReference type="EMBL" id="AXA36341.1"/>
    </source>
</evidence>
<evidence type="ECO:0000256" key="4">
    <source>
        <dbReference type="ARBA" id="ARBA00023125"/>
    </source>
</evidence>
<evidence type="ECO:0000259" key="9">
    <source>
        <dbReference type="PROSITE" id="PS00716"/>
    </source>
</evidence>
<dbReference type="EMBL" id="CP030759">
    <property type="protein sequence ID" value="AXA36341.1"/>
    <property type="molecule type" value="Genomic_DNA"/>
</dbReference>
<feature type="region of interest" description="Sigma-70 factor domain-3" evidence="6">
    <location>
        <begin position="438"/>
        <end position="514"/>
    </location>
</feature>
<evidence type="ECO:0000259" key="8">
    <source>
        <dbReference type="PROSITE" id="PS00715"/>
    </source>
</evidence>
<protein>
    <recommendedName>
        <fullName evidence="6">RNA polymerase sigma factor SigA</fullName>
    </recommendedName>
</protein>
<dbReference type="Gene3D" id="1.10.220.120">
    <property type="entry name" value="Sigma-70 factor, region 1.1"/>
    <property type="match status" value="1"/>
</dbReference>
<dbReference type="PANTHER" id="PTHR30603:SF60">
    <property type="entry name" value="RNA POLYMERASE SIGMA FACTOR RPOD"/>
    <property type="match status" value="1"/>
</dbReference>
<organism evidence="10 11">
    <name type="scientific">Sumerlaea chitinivorans</name>
    <dbReference type="NCBI Taxonomy" id="2250252"/>
    <lineage>
        <taxon>Bacteria</taxon>
        <taxon>Candidatus Sumerlaeota</taxon>
        <taxon>Candidatus Sumerlaeia</taxon>
        <taxon>Candidatus Sumerlaeales</taxon>
        <taxon>Candidatus Sumerlaeaceae</taxon>
        <taxon>Candidatus Sumerlaea</taxon>
    </lineage>
</organism>
<comment type="subunit">
    <text evidence="6">Interacts transiently with the RNA polymerase catalytic core.</text>
</comment>
<dbReference type="NCBIfam" id="NF004208">
    <property type="entry name" value="PRK05658.1"/>
    <property type="match status" value="1"/>
</dbReference>
<dbReference type="Pfam" id="PF04545">
    <property type="entry name" value="Sigma70_r4"/>
    <property type="match status" value="1"/>
</dbReference>
<gene>
    <name evidence="6" type="primary">sigA</name>
    <name evidence="10" type="ORF">BRCON_1564</name>
</gene>
<evidence type="ECO:0000256" key="1">
    <source>
        <dbReference type="ARBA" id="ARBA00022490"/>
    </source>
</evidence>
<dbReference type="InterPro" id="IPR050239">
    <property type="entry name" value="Sigma-70_RNA_pol_init_factors"/>
</dbReference>
<keyword evidence="5 6" id="KW-0804">Transcription</keyword>
<feature type="short sequence motif" description="Interaction with polymerase core subunit RpoC" evidence="6">
    <location>
        <begin position="383"/>
        <end position="386"/>
    </location>
</feature>
<dbReference type="InterPro" id="IPR007127">
    <property type="entry name" value="RNA_pol_sigma_70_r1_1"/>
</dbReference>
<dbReference type="InterPro" id="IPR013324">
    <property type="entry name" value="RNA_pol_sigma_r3/r4-like"/>
</dbReference>
<evidence type="ECO:0000256" key="7">
    <source>
        <dbReference type="SAM" id="Coils"/>
    </source>
</evidence>
<dbReference type="InterPro" id="IPR009042">
    <property type="entry name" value="RNA_pol_sigma70_r1_2"/>
</dbReference>
<evidence type="ECO:0000256" key="5">
    <source>
        <dbReference type="ARBA" id="ARBA00023163"/>
    </source>
</evidence>
<dbReference type="CDD" id="cd06171">
    <property type="entry name" value="Sigma70_r4"/>
    <property type="match status" value="1"/>
</dbReference>
<keyword evidence="3 6" id="KW-0731">Sigma factor</keyword>
<dbReference type="InterPro" id="IPR007624">
    <property type="entry name" value="RNA_pol_sigma70_r3"/>
</dbReference>
<evidence type="ECO:0000313" key="11">
    <source>
        <dbReference type="Proteomes" id="UP000262583"/>
    </source>
</evidence>
<dbReference type="Pfam" id="PF00140">
    <property type="entry name" value="Sigma70_r1_2"/>
    <property type="match status" value="1"/>
</dbReference>
<dbReference type="Gene3D" id="1.10.10.10">
    <property type="entry name" value="Winged helix-like DNA-binding domain superfamily/Winged helix DNA-binding domain"/>
    <property type="match status" value="2"/>
</dbReference>
<feature type="coiled-coil region" evidence="7">
    <location>
        <begin position="310"/>
        <end position="344"/>
    </location>
</feature>
<dbReference type="SUPFAM" id="SSF88659">
    <property type="entry name" value="Sigma3 and sigma4 domains of RNA polymerase sigma factors"/>
    <property type="match status" value="2"/>
</dbReference>
<comment type="function">
    <text evidence="6">Sigma factors are initiation factors that promote the attachment of RNA polymerase to specific initiation sites and are then released. This sigma factor is the primary sigma factor during exponential growth.</text>
</comment>
<name>A0A2Z4Y549_SUMC1</name>
<accession>A0A2Z4Y549</accession>
<dbReference type="Pfam" id="PF04542">
    <property type="entry name" value="Sigma70_r2"/>
    <property type="match status" value="1"/>
</dbReference>
<dbReference type="GO" id="GO:0003677">
    <property type="term" value="F:DNA binding"/>
    <property type="evidence" value="ECO:0007669"/>
    <property type="project" value="UniProtKB-UniRule"/>
</dbReference>
<dbReference type="PROSITE" id="PS00715">
    <property type="entry name" value="SIGMA70_1"/>
    <property type="match status" value="1"/>
</dbReference>
<dbReference type="Proteomes" id="UP000262583">
    <property type="component" value="Chromosome"/>
</dbReference>
<dbReference type="FunFam" id="1.10.10.10:FF:000002">
    <property type="entry name" value="RNA polymerase sigma factor SigA"/>
    <property type="match status" value="1"/>
</dbReference>
<dbReference type="Gene3D" id="1.10.601.10">
    <property type="entry name" value="RNA Polymerase Primary Sigma Factor"/>
    <property type="match status" value="1"/>
</dbReference>
<dbReference type="InterPro" id="IPR007627">
    <property type="entry name" value="RNA_pol_sigma70_r2"/>
</dbReference>
<keyword evidence="4 6" id="KW-0238">DNA-binding</keyword>
<dbReference type="InterPro" id="IPR013325">
    <property type="entry name" value="RNA_pol_sigma_r2"/>
</dbReference>
<comment type="subcellular location">
    <subcellularLocation>
        <location evidence="6">Cytoplasm</location>
    </subcellularLocation>
</comment>
<dbReference type="Pfam" id="PF03979">
    <property type="entry name" value="Sigma70_r1_1"/>
    <property type="match status" value="1"/>
</dbReference>
<feature type="DNA-binding region" description="H-T-H motif" evidence="6">
    <location>
        <begin position="554"/>
        <end position="573"/>
    </location>
</feature>
<dbReference type="NCBIfam" id="TIGR02393">
    <property type="entry name" value="RpoD_Cterm"/>
    <property type="match status" value="1"/>
</dbReference>
<comment type="caution">
    <text evidence="6">Lacks conserved residue(s) required for the propagation of feature annotation.</text>
</comment>
<feature type="domain" description="RNA polymerase sigma-70" evidence="8">
    <location>
        <begin position="383"/>
        <end position="396"/>
    </location>
</feature>
<comment type="similarity">
    <text evidence="6">Belongs to the sigma-70 factor family. RpoD/SigA subfamily.</text>
</comment>
<keyword evidence="7" id="KW-0175">Coiled coil</keyword>
<dbReference type="KEGG" id="schv:BRCON_1564"/>
<proteinExistence type="inferred from homology"/>
<keyword evidence="2 6" id="KW-0805">Transcription regulation</keyword>
<dbReference type="InterPro" id="IPR028630">
    <property type="entry name" value="Sigma70_RpoD"/>
</dbReference>
<feature type="region of interest" description="Sigma-70 factor domain-2" evidence="6">
    <location>
        <begin position="359"/>
        <end position="429"/>
    </location>
</feature>
<dbReference type="InterPro" id="IPR007630">
    <property type="entry name" value="RNA_pol_sigma70_r4"/>
</dbReference>
<dbReference type="InterPro" id="IPR000943">
    <property type="entry name" value="RNA_pol_sigma70"/>
</dbReference>
<dbReference type="NCBIfam" id="TIGR02937">
    <property type="entry name" value="sigma70-ECF"/>
    <property type="match status" value="1"/>
</dbReference>
<dbReference type="PROSITE" id="PS00716">
    <property type="entry name" value="SIGMA70_2"/>
    <property type="match status" value="1"/>
</dbReference>
<keyword evidence="1 6" id="KW-0963">Cytoplasm</keyword>
<dbReference type="PRINTS" id="PR00046">
    <property type="entry name" value="SIGMA70FCT"/>
</dbReference>
<dbReference type="GO" id="GO:0005737">
    <property type="term" value="C:cytoplasm"/>
    <property type="evidence" value="ECO:0007669"/>
    <property type="project" value="UniProtKB-SubCell"/>
</dbReference>
<feature type="domain" description="RNA polymerase sigma-70" evidence="9">
    <location>
        <begin position="553"/>
        <end position="579"/>
    </location>
</feature>
<dbReference type="HAMAP" id="MF_00963">
    <property type="entry name" value="Sigma70_RpoD_SigA"/>
    <property type="match status" value="1"/>
</dbReference>
<dbReference type="InterPro" id="IPR042189">
    <property type="entry name" value="RNA_pol_sigma_70_r1_1_sf"/>
</dbReference>
<evidence type="ECO:0000256" key="3">
    <source>
        <dbReference type="ARBA" id="ARBA00023082"/>
    </source>
</evidence>
<evidence type="ECO:0000256" key="6">
    <source>
        <dbReference type="HAMAP-Rule" id="MF_00963"/>
    </source>
</evidence>
<dbReference type="GO" id="GO:0006352">
    <property type="term" value="P:DNA-templated transcription initiation"/>
    <property type="evidence" value="ECO:0007669"/>
    <property type="project" value="UniProtKB-UniRule"/>
</dbReference>
<dbReference type="Pfam" id="PF04539">
    <property type="entry name" value="Sigma70_r3"/>
    <property type="match status" value="1"/>
</dbReference>
<dbReference type="PANTHER" id="PTHR30603">
    <property type="entry name" value="RNA POLYMERASE SIGMA FACTOR RPO"/>
    <property type="match status" value="1"/>
</dbReference>
<evidence type="ECO:0000256" key="2">
    <source>
        <dbReference type="ARBA" id="ARBA00023015"/>
    </source>
</evidence>